<evidence type="ECO:0000259" key="9">
    <source>
        <dbReference type="Pfam" id="PF00155"/>
    </source>
</evidence>
<dbReference type="Pfam" id="PF00155">
    <property type="entry name" value="Aminotran_1_2"/>
    <property type="match status" value="1"/>
</dbReference>
<gene>
    <name evidence="10" type="ORF">RMAR0315_LOCUS3934</name>
</gene>
<dbReference type="InterPro" id="IPR015424">
    <property type="entry name" value="PyrdxlP-dep_Trfase"/>
</dbReference>
<dbReference type="GO" id="GO:0005739">
    <property type="term" value="C:mitochondrion"/>
    <property type="evidence" value="ECO:0007669"/>
    <property type="project" value="TreeGrafter"/>
</dbReference>
<dbReference type="Gene3D" id="3.90.1150.10">
    <property type="entry name" value="Aspartate Aminotransferase, domain 1"/>
    <property type="match status" value="1"/>
</dbReference>
<evidence type="ECO:0000256" key="3">
    <source>
        <dbReference type="ARBA" id="ARBA00011738"/>
    </source>
</evidence>
<comment type="cofactor">
    <cofactor evidence="1">
        <name>pyridoxal 5'-phosphate</name>
        <dbReference type="ChEBI" id="CHEBI:597326"/>
    </cofactor>
</comment>
<comment type="miscellaneous">
    <text evidence="8">In eukaryotes there are cytoplasmic, mitochondrial and chloroplastic isozymes.</text>
</comment>
<dbReference type="Gene3D" id="3.40.640.10">
    <property type="entry name" value="Type I PLP-dependent aspartate aminotransferase-like (Major domain)"/>
    <property type="match status" value="1"/>
</dbReference>
<dbReference type="InterPro" id="IPR004838">
    <property type="entry name" value="NHTrfase_class1_PyrdxlP-BS"/>
</dbReference>
<dbReference type="InterPro" id="IPR015422">
    <property type="entry name" value="PyrdxlP-dep_Trfase_small"/>
</dbReference>
<reference evidence="10" key="1">
    <citation type="submission" date="2021-01" db="EMBL/GenBank/DDBJ databases">
        <authorList>
            <person name="Corre E."/>
            <person name="Pelletier E."/>
            <person name="Niang G."/>
            <person name="Scheremetjew M."/>
            <person name="Finn R."/>
            <person name="Kale V."/>
            <person name="Holt S."/>
            <person name="Cochrane G."/>
            <person name="Meng A."/>
            <person name="Brown T."/>
            <person name="Cohen L."/>
        </authorList>
    </citation>
    <scope>NUCLEOTIDE SEQUENCE</scope>
    <source>
        <strain evidence="10">UTEX LB 2760</strain>
    </source>
</reference>
<dbReference type="PANTHER" id="PTHR11879">
    <property type="entry name" value="ASPARTATE AMINOTRANSFERASE"/>
    <property type="match status" value="1"/>
</dbReference>
<dbReference type="NCBIfam" id="NF006719">
    <property type="entry name" value="PRK09257.1"/>
    <property type="match status" value="1"/>
</dbReference>
<feature type="domain" description="Aminotransferase class I/classII large" evidence="9">
    <location>
        <begin position="50"/>
        <end position="409"/>
    </location>
</feature>
<dbReference type="GO" id="GO:0004069">
    <property type="term" value="F:L-aspartate:2-oxoglutarate aminotransferase activity"/>
    <property type="evidence" value="ECO:0007669"/>
    <property type="project" value="UniProtKB-EC"/>
</dbReference>
<evidence type="ECO:0000256" key="8">
    <source>
        <dbReference type="RuleBase" id="RU000480"/>
    </source>
</evidence>
<evidence type="ECO:0000256" key="1">
    <source>
        <dbReference type="ARBA" id="ARBA00001933"/>
    </source>
</evidence>
<dbReference type="PANTHER" id="PTHR11879:SF22">
    <property type="entry name" value="ASPARTATE AMINOTRANSFERASE, MITOCHONDRIAL"/>
    <property type="match status" value="1"/>
</dbReference>
<dbReference type="FunFam" id="3.40.640.10:FF:000066">
    <property type="entry name" value="Aspartate aminotransferase"/>
    <property type="match status" value="1"/>
</dbReference>
<proteinExistence type="inferred from homology"/>
<evidence type="ECO:0000256" key="2">
    <source>
        <dbReference type="ARBA" id="ARBA00007441"/>
    </source>
</evidence>
<comment type="similarity">
    <text evidence="2">Belongs to the class-I pyridoxal-phosphate-dependent aminotransferase family.</text>
</comment>
<evidence type="ECO:0000256" key="7">
    <source>
        <dbReference type="ARBA" id="ARBA00049185"/>
    </source>
</evidence>
<evidence type="ECO:0000256" key="5">
    <source>
        <dbReference type="ARBA" id="ARBA00022679"/>
    </source>
</evidence>
<evidence type="ECO:0000256" key="6">
    <source>
        <dbReference type="ARBA" id="ARBA00022898"/>
    </source>
</evidence>
<dbReference type="AlphaFoldDB" id="A0A7S0BHF8"/>
<keyword evidence="5 8" id="KW-0808">Transferase</keyword>
<name>A0A7S0BHF8_9RHOD</name>
<keyword evidence="6" id="KW-0663">Pyridoxal phosphate</keyword>
<sequence>MLRGRVLNGLSRASGQRHRRLMSVWKDVPKGPEDAILGVTIAYNKDDNPKKINLGVGAYRDDNGKPFVLSSVRAAEAKIQSEKRPMEYLPVIGDKEFLSNSLKLAFTEDNEFLKNDLIASIQTLSGTGACRLGAEFISRFHKSSTGKPLVLMPSPTWANHPGIFRDGGCEVGKYRYYDSDSCGFDLEGSVEDLKSAPVGSVVLLHACAHNPTGVDPTMDQWEVLSETIKRAGLLPFFDMAYQGFTSGSLDIDAGAVRKFVEDGHRVMLAQSFSKNFGLYGHRLGTLSILTDSDKEKMAIESQLKILGRTMWSNPPIQGSRIVNEVFKADSLYNSWTEEMSGMASRIIDMRKQLFDKLVELKSPRDWSHITKQKGMFCYSGLSPAQVEAMKEQFSVYLISSGRISMAGGASPDVG</sequence>
<evidence type="ECO:0000313" key="10">
    <source>
        <dbReference type="EMBL" id="CAD8393949.1"/>
    </source>
</evidence>
<dbReference type="FunFam" id="3.90.1150.10:FF:000001">
    <property type="entry name" value="Aspartate aminotransferase"/>
    <property type="match status" value="1"/>
</dbReference>
<dbReference type="PRINTS" id="PR00799">
    <property type="entry name" value="TRANSAMINASE"/>
</dbReference>
<comment type="catalytic activity">
    <reaction evidence="7 8">
        <text>L-aspartate + 2-oxoglutarate = oxaloacetate + L-glutamate</text>
        <dbReference type="Rhea" id="RHEA:21824"/>
        <dbReference type="ChEBI" id="CHEBI:16452"/>
        <dbReference type="ChEBI" id="CHEBI:16810"/>
        <dbReference type="ChEBI" id="CHEBI:29985"/>
        <dbReference type="ChEBI" id="CHEBI:29991"/>
        <dbReference type="EC" id="2.6.1.1"/>
    </reaction>
</comment>
<dbReference type="InterPro" id="IPR000796">
    <property type="entry name" value="Asp_trans"/>
</dbReference>
<dbReference type="InterPro" id="IPR015421">
    <property type="entry name" value="PyrdxlP-dep_Trfase_major"/>
</dbReference>
<dbReference type="EC" id="2.6.1.1" evidence="8"/>
<dbReference type="GO" id="GO:0006520">
    <property type="term" value="P:amino acid metabolic process"/>
    <property type="evidence" value="ECO:0007669"/>
    <property type="project" value="InterPro"/>
</dbReference>
<dbReference type="InterPro" id="IPR004839">
    <property type="entry name" value="Aminotransferase_I/II_large"/>
</dbReference>
<dbReference type="CDD" id="cd00609">
    <property type="entry name" value="AAT_like"/>
    <property type="match status" value="1"/>
</dbReference>
<evidence type="ECO:0000256" key="4">
    <source>
        <dbReference type="ARBA" id="ARBA00022576"/>
    </source>
</evidence>
<accession>A0A7S0BHF8</accession>
<organism evidence="10">
    <name type="scientific">Rhodosorus marinus</name>
    <dbReference type="NCBI Taxonomy" id="101924"/>
    <lineage>
        <taxon>Eukaryota</taxon>
        <taxon>Rhodophyta</taxon>
        <taxon>Stylonematophyceae</taxon>
        <taxon>Stylonematales</taxon>
        <taxon>Stylonemataceae</taxon>
        <taxon>Rhodosorus</taxon>
    </lineage>
</organism>
<dbReference type="PROSITE" id="PS00105">
    <property type="entry name" value="AA_TRANSFER_CLASS_1"/>
    <property type="match status" value="1"/>
</dbReference>
<keyword evidence="4 8" id="KW-0032">Aminotransferase</keyword>
<protein>
    <recommendedName>
        <fullName evidence="8">Aspartate aminotransferase</fullName>
        <ecNumber evidence="8">2.6.1.1</ecNumber>
    </recommendedName>
</protein>
<comment type="subunit">
    <text evidence="3 8">Homodimer.</text>
</comment>
<dbReference type="EMBL" id="HBEK01007226">
    <property type="protein sequence ID" value="CAD8393949.1"/>
    <property type="molecule type" value="Transcribed_RNA"/>
</dbReference>
<dbReference type="GO" id="GO:0030170">
    <property type="term" value="F:pyridoxal phosphate binding"/>
    <property type="evidence" value="ECO:0007669"/>
    <property type="project" value="InterPro"/>
</dbReference>
<dbReference type="SUPFAM" id="SSF53383">
    <property type="entry name" value="PLP-dependent transferases"/>
    <property type="match status" value="1"/>
</dbReference>